<dbReference type="RefSeq" id="WP_020887353.1">
    <property type="nucleotide sequence ID" value="NZ_ATHI01000027.1"/>
</dbReference>
<dbReference type="EMBL" id="ATHI01000027">
    <property type="protein sequence ID" value="EPR32304.1"/>
    <property type="molecule type" value="Genomic_DNA"/>
</dbReference>
<dbReference type="SUPFAM" id="SSF53271">
    <property type="entry name" value="PRTase-like"/>
    <property type="match status" value="1"/>
</dbReference>
<dbReference type="PANTHER" id="PTHR47505:SF1">
    <property type="entry name" value="DNA UTILIZATION PROTEIN YHGH"/>
    <property type="match status" value="1"/>
</dbReference>
<comment type="similarity">
    <text evidence="1">Belongs to the ComF/GntX family.</text>
</comment>
<organism evidence="3 4">
    <name type="scientific">Alkalidesulfovibrio alkalitolerans DSM 16529</name>
    <dbReference type="NCBI Taxonomy" id="1121439"/>
    <lineage>
        <taxon>Bacteria</taxon>
        <taxon>Pseudomonadati</taxon>
        <taxon>Thermodesulfobacteriota</taxon>
        <taxon>Desulfovibrionia</taxon>
        <taxon>Desulfovibrionales</taxon>
        <taxon>Desulfovibrionaceae</taxon>
        <taxon>Alkalidesulfovibrio</taxon>
    </lineage>
</organism>
<dbReference type="Gene3D" id="3.40.50.2020">
    <property type="match status" value="1"/>
</dbReference>
<dbReference type="CDD" id="cd06223">
    <property type="entry name" value="PRTases_typeI"/>
    <property type="match status" value="1"/>
</dbReference>
<reference evidence="3 4" key="1">
    <citation type="journal article" date="2013" name="Genome Announc.">
        <title>Draft genome sequences for three mercury-methylating, sulfate-reducing bacteria.</title>
        <authorList>
            <person name="Brown S.D."/>
            <person name="Hurt R.A.Jr."/>
            <person name="Gilmour C.C."/>
            <person name="Elias D.A."/>
        </authorList>
    </citation>
    <scope>NUCLEOTIDE SEQUENCE [LARGE SCALE GENOMIC DNA]</scope>
    <source>
        <strain evidence="3 4">DSM 16529</strain>
    </source>
</reference>
<dbReference type="PANTHER" id="PTHR47505">
    <property type="entry name" value="DNA UTILIZATION PROTEIN YHGH"/>
    <property type="match status" value="1"/>
</dbReference>
<dbReference type="PATRIC" id="fig|1121439.3.peg.2012"/>
<dbReference type="STRING" id="1121439.dsat_0656"/>
<gene>
    <name evidence="3" type="ORF">dsat_0656</name>
</gene>
<keyword evidence="4" id="KW-1185">Reference proteome</keyword>
<evidence type="ECO:0000313" key="4">
    <source>
        <dbReference type="Proteomes" id="UP000014975"/>
    </source>
</evidence>
<keyword evidence="3" id="KW-0808">Transferase</keyword>
<sequence>MNPRSAIDTLMARVAEAFGASETRCQCCGALATKIPGELPLCPECARELRLRTGGYCPRCGAIFADETAAPHLCAACLRSPPPYERLTFFAAYAPPLDECILSFKFAAALSRQNLLCAMLHAAFARLGPPVPDVVVPVPLHERRLRERGFNQSLELARGLAGRTGIGLAATALSRLRDTVPQARLERAERLLNLKGAFAADPRQVAGRRVLLVDDVSTTGATLVECTAALLAAGAATVDVAVLARTAEPDMRAEPVSR</sequence>
<dbReference type="InterPro" id="IPR029057">
    <property type="entry name" value="PRTase-like"/>
</dbReference>
<accession>S7UET1</accession>
<keyword evidence="3" id="KW-0328">Glycosyltransferase</keyword>
<dbReference type="AlphaFoldDB" id="S7UET1"/>
<dbReference type="Pfam" id="PF00156">
    <property type="entry name" value="Pribosyltran"/>
    <property type="match status" value="1"/>
</dbReference>
<proteinExistence type="inferred from homology"/>
<comment type="caution">
    <text evidence="3">The sequence shown here is derived from an EMBL/GenBank/DDBJ whole genome shotgun (WGS) entry which is preliminary data.</text>
</comment>
<evidence type="ECO:0000256" key="1">
    <source>
        <dbReference type="ARBA" id="ARBA00008007"/>
    </source>
</evidence>
<dbReference type="Proteomes" id="UP000014975">
    <property type="component" value="Unassembled WGS sequence"/>
</dbReference>
<protein>
    <submittedName>
        <fullName evidence="3">Phosphoribosyltransferase</fullName>
    </submittedName>
</protein>
<dbReference type="GO" id="GO:0016757">
    <property type="term" value="F:glycosyltransferase activity"/>
    <property type="evidence" value="ECO:0007669"/>
    <property type="project" value="UniProtKB-KW"/>
</dbReference>
<dbReference type="eggNOG" id="COG1040">
    <property type="taxonomic scope" value="Bacteria"/>
</dbReference>
<dbReference type="InterPro" id="IPR051910">
    <property type="entry name" value="ComF/GntX_DNA_util-trans"/>
</dbReference>
<dbReference type="InterPro" id="IPR000836">
    <property type="entry name" value="PRTase_dom"/>
</dbReference>
<evidence type="ECO:0000259" key="2">
    <source>
        <dbReference type="Pfam" id="PF00156"/>
    </source>
</evidence>
<name>S7UET1_9BACT</name>
<evidence type="ECO:0000313" key="3">
    <source>
        <dbReference type="EMBL" id="EPR32304.1"/>
    </source>
</evidence>
<feature type="domain" description="Phosphoribosyltransferase" evidence="2">
    <location>
        <begin position="190"/>
        <end position="248"/>
    </location>
</feature>